<evidence type="ECO:0000256" key="4">
    <source>
        <dbReference type="ARBA" id="ARBA00022527"/>
    </source>
</evidence>
<dbReference type="GO" id="GO:0004693">
    <property type="term" value="F:cyclin-dependent protein serine/threonine kinase activity"/>
    <property type="evidence" value="ECO:0007669"/>
    <property type="project" value="TreeGrafter"/>
</dbReference>
<evidence type="ECO:0000256" key="15">
    <source>
        <dbReference type="RuleBase" id="RU000304"/>
    </source>
</evidence>
<evidence type="ECO:0000256" key="8">
    <source>
        <dbReference type="ARBA" id="ARBA00022777"/>
    </source>
</evidence>
<keyword evidence="4 15" id="KW-0723">Serine/threonine-protein kinase</keyword>
<keyword evidence="9 13" id="KW-0067">ATP-binding</keyword>
<protein>
    <recommendedName>
        <fullName evidence="3">Cyclin-dependent kinase 7</fullName>
        <ecNumber evidence="2">2.7.11.23</ecNumber>
    </recommendedName>
    <alternativeName>
        <fullName evidence="10">Cell division protein kinase 7</fullName>
    </alternativeName>
</protein>
<dbReference type="Proteomes" id="UP000186922">
    <property type="component" value="Unassembled WGS sequence"/>
</dbReference>
<evidence type="ECO:0000256" key="13">
    <source>
        <dbReference type="PIRSR" id="PIRSR637770-2"/>
    </source>
</evidence>
<organism evidence="18 19">
    <name type="scientific">Ramazzottius varieornatus</name>
    <name type="common">Water bear</name>
    <name type="synonym">Tardigrade</name>
    <dbReference type="NCBI Taxonomy" id="947166"/>
    <lineage>
        <taxon>Eukaryota</taxon>
        <taxon>Metazoa</taxon>
        <taxon>Ecdysozoa</taxon>
        <taxon>Tardigrada</taxon>
        <taxon>Eutardigrada</taxon>
        <taxon>Parachela</taxon>
        <taxon>Hypsibioidea</taxon>
        <taxon>Ramazzottiidae</taxon>
        <taxon>Ramazzottius</taxon>
    </lineage>
</organism>
<evidence type="ECO:0000256" key="14">
    <source>
        <dbReference type="PROSITE-ProRule" id="PRU10141"/>
    </source>
</evidence>
<evidence type="ECO:0000256" key="2">
    <source>
        <dbReference type="ARBA" id="ARBA00012409"/>
    </source>
</evidence>
<dbReference type="OrthoDB" id="1732493at2759"/>
<name>A0A1D1VWR6_RAMVA</name>
<feature type="binding site" evidence="13 14">
    <location>
        <position position="58"/>
    </location>
    <ligand>
        <name>ATP</name>
        <dbReference type="ChEBI" id="CHEBI:30616"/>
    </ligand>
</feature>
<evidence type="ECO:0000256" key="7">
    <source>
        <dbReference type="ARBA" id="ARBA00022741"/>
    </source>
</evidence>
<dbReference type="Gene3D" id="3.30.200.20">
    <property type="entry name" value="Phosphorylase Kinase, domain 1"/>
    <property type="match status" value="1"/>
</dbReference>
<dbReference type="InterPro" id="IPR050108">
    <property type="entry name" value="CDK"/>
</dbReference>
<keyword evidence="8" id="KW-0418">Kinase</keyword>
<feature type="binding site" evidence="13">
    <location>
        <begin position="35"/>
        <end position="43"/>
    </location>
    <ligand>
        <name>ATP</name>
        <dbReference type="ChEBI" id="CHEBI:30616"/>
    </ligand>
</feature>
<comment type="similarity">
    <text evidence="1">Belongs to the protein kinase superfamily. CMGC Ser/Thr protein kinase family. CDC2/CDKX subfamily.</text>
</comment>
<evidence type="ECO:0000259" key="17">
    <source>
        <dbReference type="PROSITE" id="PS50011"/>
    </source>
</evidence>
<reference evidence="18 19" key="1">
    <citation type="journal article" date="2016" name="Nat. Commun.">
        <title>Extremotolerant tardigrade genome and improved radiotolerance of human cultured cells by tardigrade-unique protein.</title>
        <authorList>
            <person name="Hashimoto T."/>
            <person name="Horikawa D.D."/>
            <person name="Saito Y."/>
            <person name="Kuwahara H."/>
            <person name="Kozuka-Hata H."/>
            <person name="Shin-I T."/>
            <person name="Minakuchi Y."/>
            <person name="Ohishi K."/>
            <person name="Motoyama A."/>
            <person name="Aizu T."/>
            <person name="Enomoto A."/>
            <person name="Kondo K."/>
            <person name="Tanaka S."/>
            <person name="Hara Y."/>
            <person name="Koshikawa S."/>
            <person name="Sagara H."/>
            <person name="Miura T."/>
            <person name="Yokobori S."/>
            <person name="Miyagawa K."/>
            <person name="Suzuki Y."/>
            <person name="Kubo T."/>
            <person name="Oyama M."/>
            <person name="Kohara Y."/>
            <person name="Fujiyama A."/>
            <person name="Arakawa K."/>
            <person name="Katayama T."/>
            <person name="Toyoda A."/>
            <person name="Kunieda T."/>
        </authorList>
    </citation>
    <scope>NUCLEOTIDE SEQUENCE [LARGE SCALE GENOMIC DNA]</scope>
    <source>
        <strain evidence="18 19">YOKOZUNA-1</strain>
    </source>
</reference>
<dbReference type="InterPro" id="IPR011009">
    <property type="entry name" value="Kinase-like_dom_sf"/>
</dbReference>
<evidence type="ECO:0000256" key="3">
    <source>
        <dbReference type="ARBA" id="ARBA00013901"/>
    </source>
</evidence>
<evidence type="ECO:0000313" key="19">
    <source>
        <dbReference type="Proteomes" id="UP000186922"/>
    </source>
</evidence>
<dbReference type="InterPro" id="IPR000719">
    <property type="entry name" value="Prot_kinase_dom"/>
</dbReference>
<dbReference type="AlphaFoldDB" id="A0A1D1VWR6"/>
<feature type="region of interest" description="Disordered" evidence="16">
    <location>
        <begin position="314"/>
        <end position="364"/>
    </location>
</feature>
<evidence type="ECO:0000256" key="12">
    <source>
        <dbReference type="PIRSR" id="PIRSR637770-1"/>
    </source>
</evidence>
<accession>A0A1D1VWR6</accession>
<dbReference type="SMART" id="SM00220">
    <property type="entry name" value="S_TKc"/>
    <property type="match status" value="1"/>
</dbReference>
<evidence type="ECO:0000256" key="11">
    <source>
        <dbReference type="ARBA" id="ARBA00049280"/>
    </source>
</evidence>
<evidence type="ECO:0000256" key="5">
    <source>
        <dbReference type="ARBA" id="ARBA00022553"/>
    </source>
</evidence>
<keyword evidence="19" id="KW-1185">Reference proteome</keyword>
<dbReference type="STRING" id="947166.A0A1D1VWR6"/>
<evidence type="ECO:0000256" key="9">
    <source>
        <dbReference type="ARBA" id="ARBA00022840"/>
    </source>
</evidence>
<dbReference type="GO" id="GO:0045944">
    <property type="term" value="P:positive regulation of transcription by RNA polymerase II"/>
    <property type="evidence" value="ECO:0007669"/>
    <property type="project" value="TreeGrafter"/>
</dbReference>
<dbReference type="Pfam" id="PF00069">
    <property type="entry name" value="Pkinase"/>
    <property type="match status" value="1"/>
</dbReference>
<dbReference type="PROSITE" id="PS00108">
    <property type="entry name" value="PROTEIN_KINASE_ST"/>
    <property type="match status" value="1"/>
</dbReference>
<dbReference type="GO" id="GO:0008353">
    <property type="term" value="F:RNA polymerase II CTD heptapeptide repeat kinase activity"/>
    <property type="evidence" value="ECO:0007669"/>
    <property type="project" value="UniProtKB-EC"/>
</dbReference>
<feature type="compositionally biased region" description="Low complexity" evidence="16">
    <location>
        <begin position="314"/>
        <end position="325"/>
    </location>
</feature>
<dbReference type="PROSITE" id="PS00107">
    <property type="entry name" value="PROTEIN_KINASE_ATP"/>
    <property type="match status" value="1"/>
</dbReference>
<dbReference type="PANTHER" id="PTHR24056">
    <property type="entry name" value="CELL DIVISION PROTEIN KINASE"/>
    <property type="match status" value="1"/>
</dbReference>
<dbReference type="CDD" id="cd07841">
    <property type="entry name" value="STKc_CDK7"/>
    <property type="match status" value="1"/>
</dbReference>
<dbReference type="PANTHER" id="PTHR24056:SF0">
    <property type="entry name" value="CYCLIN-DEPENDENT KINASE 7"/>
    <property type="match status" value="1"/>
</dbReference>
<keyword evidence="5" id="KW-0597">Phosphoprotein</keyword>
<evidence type="ECO:0000256" key="6">
    <source>
        <dbReference type="ARBA" id="ARBA00022679"/>
    </source>
</evidence>
<gene>
    <name evidence="18" type="primary">RvY_15957-1</name>
    <name evidence="18" type="synonym">RvY_15957.1</name>
    <name evidence="18" type="ORF">RvY_15957</name>
</gene>
<sequence>MDGSKMDYSGNNDGTSTIREISHSTSDRYEIISYLGEGQFALVYKARDKKENQVVAMKKIKMGSRDEAKLGLNRSAIREIKIMQELHHSNIITLLDVITIGANVTLVLDFMDFELDTVIRDTSLVLTLANVKAYSVMTLRGVAYLHRNWILHRDLKPDNLLLSMKGQLKITDFGLAKPFGTPTRPFTSQVVTRWYRAPELILGAYRYGPAVDVWAVGCIVAELLQRAPLFPGDSDMDQFVKIAQVLGAPNETNWKNHKSLPSPITLKDSLEQVPFEQIFRAVPADMINFLQRTLMYDPLKRCSCEEALRMPVFTTSTPHPSHPSSLPIPKKFKTKAPSDRSMAPGKRIKTEHVEVSSTKTSRVR</sequence>
<keyword evidence="7 13" id="KW-0547">Nucleotide-binding</keyword>
<dbReference type="GO" id="GO:0005737">
    <property type="term" value="C:cytoplasm"/>
    <property type="evidence" value="ECO:0007669"/>
    <property type="project" value="TreeGrafter"/>
</dbReference>
<dbReference type="InterPro" id="IPR037770">
    <property type="entry name" value="CDK7"/>
</dbReference>
<dbReference type="EMBL" id="BDGG01000012">
    <property type="protein sequence ID" value="GAV05897.1"/>
    <property type="molecule type" value="Genomic_DNA"/>
</dbReference>
<evidence type="ECO:0000313" key="18">
    <source>
        <dbReference type="EMBL" id="GAV05897.1"/>
    </source>
</evidence>
<dbReference type="PROSITE" id="PS50011">
    <property type="entry name" value="PROTEIN_KINASE_DOM"/>
    <property type="match status" value="1"/>
</dbReference>
<feature type="active site" description="Proton acceptor" evidence="12">
    <location>
        <position position="154"/>
    </location>
</feature>
<feature type="compositionally biased region" description="Polar residues" evidence="16">
    <location>
        <begin position="355"/>
        <end position="364"/>
    </location>
</feature>
<dbReference type="GO" id="GO:0070985">
    <property type="term" value="C:transcription factor TFIIK complex"/>
    <property type="evidence" value="ECO:0007669"/>
    <property type="project" value="InterPro"/>
</dbReference>
<dbReference type="InterPro" id="IPR017441">
    <property type="entry name" value="Protein_kinase_ATP_BS"/>
</dbReference>
<feature type="domain" description="Protein kinase" evidence="17">
    <location>
        <begin position="29"/>
        <end position="313"/>
    </location>
</feature>
<dbReference type="FunFam" id="1.10.510.10:FF:000624">
    <property type="entry name" value="Mitogen-activated protein kinase"/>
    <property type="match status" value="1"/>
</dbReference>
<dbReference type="GO" id="GO:0005524">
    <property type="term" value="F:ATP binding"/>
    <property type="evidence" value="ECO:0007669"/>
    <property type="project" value="UniProtKB-UniRule"/>
</dbReference>
<evidence type="ECO:0000256" key="1">
    <source>
        <dbReference type="ARBA" id="ARBA00006485"/>
    </source>
</evidence>
<dbReference type="Gene3D" id="1.10.510.10">
    <property type="entry name" value="Transferase(Phosphotransferase) domain 1"/>
    <property type="match status" value="1"/>
</dbReference>
<keyword evidence="6" id="KW-0808">Transferase</keyword>
<comment type="caution">
    <text evidence="18">The sequence shown here is derived from an EMBL/GenBank/DDBJ whole genome shotgun (WGS) entry which is preliminary data.</text>
</comment>
<evidence type="ECO:0000256" key="10">
    <source>
        <dbReference type="ARBA" id="ARBA00029738"/>
    </source>
</evidence>
<comment type="catalytic activity">
    <reaction evidence="11">
        <text>[DNA-directed RNA polymerase] + ATP = phospho-[DNA-directed RNA polymerase] + ADP + H(+)</text>
        <dbReference type="Rhea" id="RHEA:10216"/>
        <dbReference type="Rhea" id="RHEA-COMP:11321"/>
        <dbReference type="Rhea" id="RHEA-COMP:11322"/>
        <dbReference type="ChEBI" id="CHEBI:15378"/>
        <dbReference type="ChEBI" id="CHEBI:30616"/>
        <dbReference type="ChEBI" id="CHEBI:43176"/>
        <dbReference type="ChEBI" id="CHEBI:68546"/>
        <dbReference type="ChEBI" id="CHEBI:456216"/>
        <dbReference type="EC" id="2.7.11.23"/>
    </reaction>
</comment>
<evidence type="ECO:0000256" key="16">
    <source>
        <dbReference type="SAM" id="MobiDB-lite"/>
    </source>
</evidence>
<dbReference type="SUPFAM" id="SSF56112">
    <property type="entry name" value="Protein kinase-like (PK-like)"/>
    <property type="match status" value="1"/>
</dbReference>
<proteinExistence type="inferred from homology"/>
<dbReference type="InterPro" id="IPR008271">
    <property type="entry name" value="Ser/Thr_kinase_AS"/>
</dbReference>
<dbReference type="EC" id="2.7.11.23" evidence="2"/>